<dbReference type="InterPro" id="IPR003673">
    <property type="entry name" value="CoA-Trfase_fam_III"/>
</dbReference>
<proteinExistence type="predicted"/>
<dbReference type="SUPFAM" id="SSF89796">
    <property type="entry name" value="CoA-transferase family III (CaiB/BaiF)"/>
    <property type="match status" value="2"/>
</dbReference>
<dbReference type="Pfam" id="PF02515">
    <property type="entry name" value="CoA_transf_3"/>
    <property type="match status" value="1"/>
</dbReference>
<comment type="caution">
    <text evidence="1">The sequence shown here is derived from an EMBL/GenBank/DDBJ whole genome shotgun (WGS) entry which is preliminary data.</text>
</comment>
<dbReference type="InterPro" id="IPR023606">
    <property type="entry name" value="CoA-Trfase_III_dom_1_sf"/>
</dbReference>
<dbReference type="Proteomes" id="UP000325273">
    <property type="component" value="Unassembled WGS sequence"/>
</dbReference>
<evidence type="ECO:0000313" key="1">
    <source>
        <dbReference type="EMBL" id="KAA1010818.1"/>
    </source>
</evidence>
<protein>
    <submittedName>
        <fullName evidence="1">Carnitine dehydratase</fullName>
    </submittedName>
</protein>
<organism evidence="1 2">
    <name type="scientific">Paraburkholderia panacisoli</name>
    <dbReference type="NCBI Taxonomy" id="2603818"/>
    <lineage>
        <taxon>Bacteria</taxon>
        <taxon>Pseudomonadati</taxon>
        <taxon>Pseudomonadota</taxon>
        <taxon>Betaproteobacteria</taxon>
        <taxon>Burkholderiales</taxon>
        <taxon>Burkholderiaceae</taxon>
        <taxon>Paraburkholderia</taxon>
    </lineage>
</organism>
<dbReference type="EMBL" id="VTUZ01000011">
    <property type="protein sequence ID" value="KAA1010818.1"/>
    <property type="molecule type" value="Genomic_DNA"/>
</dbReference>
<dbReference type="AlphaFoldDB" id="A0A5B0H6G1"/>
<name>A0A5B0H6G1_9BURK</name>
<sequence length="504" mass="55253">MNDSTNLPIESENETDRLTGIIQSKLANPARSSEIDLHGALNDVLKDVGLSTADSGGKITFHGQDPIIPALFRFGSLSAIALAAKAVGVAALWRLRSGEEQDIEVDVRKALRRFAGFFDLKWETINGRPPALKVDTNLFRETRDGRHVVPLNIYPKLAARELSLLRCDASPESVRNAILQWRADDLENAAAEAGIVIAKVRTFEEFSKELQYTEVLSRMSLINVEQIGESEPIPFRKEGTTPLDGIRALGMGHVIAGAAIGRDLALHGADVLNIWRPYDDSEIEAFAWDTQVGMRSTILDYSKEDRAKFDLLLKDADVFFANKRPGYLERHGLDADELCGRKPGLIHASVLLHGAKGPWKYRPGFDEIGAAVSGLFAVEGTLARPKSPPIIPIVDNVVGWLGTVGVLAALRRRAIEGGSYRVTVSLTRTVLWLFSLGIFDRDYARATAGSSEEHSYVAPDLFTAETPLGTYQGMTDQVVLSKTPGAFRTVLVPRGSSKPEWLTR</sequence>
<dbReference type="PANTHER" id="PTHR48229:SF1">
    <property type="entry name" value="ALPHA METHYLACYL-COA RACEMASE-RELATED"/>
    <property type="match status" value="1"/>
</dbReference>
<reference evidence="1 2" key="1">
    <citation type="submission" date="2019-08" db="EMBL/GenBank/DDBJ databases">
        <title>Paraburkholderia sp. DCY113.</title>
        <authorList>
            <person name="Kang J."/>
        </authorList>
    </citation>
    <scope>NUCLEOTIDE SEQUENCE [LARGE SCALE GENOMIC DNA]</scope>
    <source>
        <strain evidence="1 2">DCY113</strain>
    </source>
</reference>
<accession>A0A5B0H6G1</accession>
<dbReference type="Gene3D" id="3.40.50.10540">
    <property type="entry name" value="Crotonobetainyl-coa:carnitine coa-transferase, domain 1"/>
    <property type="match status" value="1"/>
</dbReference>
<dbReference type="RefSeq" id="WP_149671289.1">
    <property type="nucleotide sequence ID" value="NZ_VTUZ01000011.1"/>
</dbReference>
<dbReference type="PANTHER" id="PTHR48229">
    <property type="entry name" value="CAIB/BAIF FAMILY ENZYME (AFU_ORTHOLOGUE AFUA_1G05360)-RELATED"/>
    <property type="match status" value="1"/>
</dbReference>
<keyword evidence="2" id="KW-1185">Reference proteome</keyword>
<dbReference type="GO" id="GO:0003824">
    <property type="term" value="F:catalytic activity"/>
    <property type="evidence" value="ECO:0007669"/>
    <property type="project" value="InterPro"/>
</dbReference>
<gene>
    <name evidence="1" type="ORF">FVF58_18335</name>
</gene>
<evidence type="ECO:0000313" key="2">
    <source>
        <dbReference type="Proteomes" id="UP000325273"/>
    </source>
</evidence>
<dbReference type="InterPro" id="IPR052985">
    <property type="entry name" value="CoA-trans_III_biosynth/detox"/>
</dbReference>